<dbReference type="CDD" id="cd00882">
    <property type="entry name" value="Ras_like_GTPase"/>
    <property type="match status" value="1"/>
</dbReference>
<evidence type="ECO:0000313" key="3">
    <source>
        <dbReference type="EMBL" id="KAH3818471.1"/>
    </source>
</evidence>
<dbReference type="OrthoDB" id="9984961at2759"/>
<dbReference type="SUPFAM" id="SSF52540">
    <property type="entry name" value="P-loop containing nucleoside triphosphate hydrolases"/>
    <property type="match status" value="1"/>
</dbReference>
<comment type="similarity">
    <text evidence="1">Belongs to the IFI44 family.</text>
</comment>
<evidence type="ECO:0000313" key="4">
    <source>
        <dbReference type="Proteomes" id="UP000828390"/>
    </source>
</evidence>
<dbReference type="InterPro" id="IPR027417">
    <property type="entry name" value="P-loop_NTPase"/>
</dbReference>
<reference evidence="3" key="2">
    <citation type="submission" date="2020-11" db="EMBL/GenBank/DDBJ databases">
        <authorList>
            <person name="McCartney M.A."/>
            <person name="Auch B."/>
            <person name="Kono T."/>
            <person name="Mallez S."/>
            <person name="Becker A."/>
            <person name="Gohl D.M."/>
            <person name="Silverstein K.A.T."/>
            <person name="Koren S."/>
            <person name="Bechman K.B."/>
            <person name="Herman A."/>
            <person name="Abrahante J.E."/>
            <person name="Garbe J."/>
        </authorList>
    </citation>
    <scope>NUCLEOTIDE SEQUENCE</scope>
    <source>
        <strain evidence="3">Duluth1</strain>
        <tissue evidence="3">Whole animal</tissue>
    </source>
</reference>
<evidence type="ECO:0000256" key="1">
    <source>
        <dbReference type="ARBA" id="ARBA00009243"/>
    </source>
</evidence>
<comment type="caution">
    <text evidence="3">The sequence shown here is derived from an EMBL/GenBank/DDBJ whole genome shotgun (WGS) entry which is preliminary data.</text>
</comment>
<evidence type="ECO:0000259" key="2">
    <source>
        <dbReference type="PROSITE" id="PS51886"/>
    </source>
</evidence>
<sequence>MTEQLKRKFLDQLEFWIGTGPKIFTLLYKITRDGCNATTFHQKCDNQGPTVTVLYNPQGSVYGGYGSASWHSTGANIQDGNAFLFQLKFSGSEKFTKFPVVNGAYGLSGHATYGPNFGGGVDFTTFNGTINHTGGVFTLNGQMKIGTYFNNIGLTSDQINNGTKAVTEMEVYRVIDGEMDIIHWRKTPEWNEKFLETLMEDIVAFKPPREMGLSEVRVLMLGPVGSGKSSFYNTVNSVFKGRISQRARSGKAVHSITTVYTPHVTKSRSGAALNFRLCDTRGLEVTQGLNILECNYLLDGHVPDYYEFNPALPISSETHGFVHQPSFSDKIHCVVFVVDSSSIEDIPPKLVEKIISVQEIINHKGIPQVVLLNKIDLACRKVSASVGNVFKSASIQEAVEKVSTMFGLQFNNIFPVKNYVSEMELEADTSILALLALRQILYLTEDYMEGLQEKMKRVKVSAVKFKQSSEKATDKE</sequence>
<gene>
    <name evidence="3" type="ORF">DPMN_120192</name>
</gene>
<proteinExistence type="inferred from homology"/>
<dbReference type="AlphaFoldDB" id="A0A9D4GN66"/>
<feature type="domain" description="TLDc" evidence="2">
    <location>
        <begin position="1"/>
        <end position="175"/>
    </location>
</feature>
<reference evidence="3" key="1">
    <citation type="journal article" date="2019" name="bioRxiv">
        <title>The Genome of the Zebra Mussel, Dreissena polymorpha: A Resource for Invasive Species Research.</title>
        <authorList>
            <person name="McCartney M.A."/>
            <person name="Auch B."/>
            <person name="Kono T."/>
            <person name="Mallez S."/>
            <person name="Zhang Y."/>
            <person name="Obille A."/>
            <person name="Becker A."/>
            <person name="Abrahante J.E."/>
            <person name="Garbe J."/>
            <person name="Badalamenti J.P."/>
            <person name="Herman A."/>
            <person name="Mangelson H."/>
            <person name="Liachko I."/>
            <person name="Sullivan S."/>
            <person name="Sone E.D."/>
            <person name="Koren S."/>
            <person name="Silverstein K.A.T."/>
            <person name="Beckman K.B."/>
            <person name="Gohl D.M."/>
        </authorList>
    </citation>
    <scope>NUCLEOTIDE SEQUENCE</scope>
    <source>
        <strain evidence="3">Duluth1</strain>
        <tissue evidence="3">Whole animal</tissue>
    </source>
</reference>
<protein>
    <recommendedName>
        <fullName evidence="2">TLDc domain-containing protein</fullName>
    </recommendedName>
</protein>
<dbReference type="Proteomes" id="UP000828390">
    <property type="component" value="Unassembled WGS sequence"/>
</dbReference>
<dbReference type="SMART" id="SM00584">
    <property type="entry name" value="TLDc"/>
    <property type="match status" value="1"/>
</dbReference>
<dbReference type="Gene3D" id="3.40.50.300">
    <property type="entry name" value="P-loop containing nucleotide triphosphate hydrolases"/>
    <property type="match status" value="1"/>
</dbReference>
<accession>A0A9D4GN66</accession>
<dbReference type="PANTHER" id="PTHR14241:SF32">
    <property type="entry name" value="VWFA DOMAIN-CONTAINING PROTEIN-RELATED"/>
    <property type="match status" value="1"/>
</dbReference>
<name>A0A9D4GN66_DREPO</name>
<organism evidence="3 4">
    <name type="scientific">Dreissena polymorpha</name>
    <name type="common">Zebra mussel</name>
    <name type="synonym">Mytilus polymorpha</name>
    <dbReference type="NCBI Taxonomy" id="45954"/>
    <lineage>
        <taxon>Eukaryota</taxon>
        <taxon>Metazoa</taxon>
        <taxon>Spiralia</taxon>
        <taxon>Lophotrochozoa</taxon>
        <taxon>Mollusca</taxon>
        <taxon>Bivalvia</taxon>
        <taxon>Autobranchia</taxon>
        <taxon>Heteroconchia</taxon>
        <taxon>Euheterodonta</taxon>
        <taxon>Imparidentia</taxon>
        <taxon>Neoheterodontei</taxon>
        <taxon>Myida</taxon>
        <taxon>Dreissenoidea</taxon>
        <taxon>Dreissenidae</taxon>
        <taxon>Dreissena</taxon>
    </lineage>
</organism>
<dbReference type="InterPro" id="IPR006571">
    <property type="entry name" value="TLDc_dom"/>
</dbReference>
<dbReference type="EMBL" id="JAIWYP010000005">
    <property type="protein sequence ID" value="KAH3818471.1"/>
    <property type="molecule type" value="Genomic_DNA"/>
</dbReference>
<dbReference type="PROSITE" id="PS51886">
    <property type="entry name" value="TLDC"/>
    <property type="match status" value="1"/>
</dbReference>
<keyword evidence="4" id="KW-1185">Reference proteome</keyword>
<dbReference type="PANTHER" id="PTHR14241">
    <property type="entry name" value="INTERFERON-INDUCED PROTEIN 44"/>
    <property type="match status" value="1"/>
</dbReference>
<dbReference type="Pfam" id="PF07534">
    <property type="entry name" value="TLD"/>
    <property type="match status" value="1"/>
</dbReference>